<dbReference type="InterPro" id="IPR036318">
    <property type="entry name" value="FAD-bd_PCMH-like_sf"/>
</dbReference>
<sequence length="602" mass="65749">MKYIWIFLSLLRFTAAIENILYANTTAACKKLPGDEGWPAPEVWEKAMPGVVARADQDPDATRPDYQLVAASIAQVQAAVKFATDHNVRLSILNSGHDFLARHDSPSGLSLMVGNLKGVRVSERFRAEPRGVPNVNYTTDPVTDVNTIQRVRREAAVTFGVGVTGHQLNTALAKSGLFVVAAAASPVRVAGGYAQAAGHGPLSSRYGLAADNVLEYKVVTSDGRLRIANANSEPDLFWALRGGGGGTFGVVVESTAFPSPKLTMTRWWLKTSSPNDTTSIYDPAAYALSQMPNLNRKNGVQGYFYIYPNEIWIMMLTADEQSGIDKANRTWAPVLDKLASFPGVAKPIHQYQEFPNFESWFDFIFGALNARPKLERFESDEHLRLFARDTAELDYSYPKGHSPMDSRLLGVQHLSNPMLSVALQGAMPQMKSGMLRGHLVAGDAVSRLGADTSVHPAWRKAYIHLIGTGCCDPKVSMLKQLAPDMGAYSNECSYKENDWKSNLYGPHYNKLLSIKRRYDPKNLFWVSPGVGADDFNTDSTTGRVCPASENVKATGTVFGPAPLFDNRNQAVFTLTAYNVGPKSQEAADEEARQAAAKAATST</sequence>
<feature type="region of interest" description="Disordered" evidence="6">
    <location>
        <begin position="583"/>
        <end position="602"/>
    </location>
</feature>
<evidence type="ECO:0000256" key="5">
    <source>
        <dbReference type="ARBA" id="ARBA00023002"/>
    </source>
</evidence>
<dbReference type="PANTHER" id="PTHR42973">
    <property type="entry name" value="BINDING OXIDOREDUCTASE, PUTATIVE (AFU_ORTHOLOGUE AFUA_1G17690)-RELATED"/>
    <property type="match status" value="1"/>
</dbReference>
<evidence type="ECO:0000256" key="2">
    <source>
        <dbReference type="ARBA" id="ARBA00005466"/>
    </source>
</evidence>
<evidence type="ECO:0000256" key="3">
    <source>
        <dbReference type="ARBA" id="ARBA00022630"/>
    </source>
</evidence>
<evidence type="ECO:0000256" key="4">
    <source>
        <dbReference type="ARBA" id="ARBA00022827"/>
    </source>
</evidence>
<keyword evidence="10" id="KW-1185">Reference proteome</keyword>
<dbReference type="Pfam" id="PF08031">
    <property type="entry name" value="BBE"/>
    <property type="match status" value="1"/>
</dbReference>
<comment type="similarity">
    <text evidence="2">Belongs to the oxygen-dependent FAD-linked oxidoreductase family.</text>
</comment>
<keyword evidence="4" id="KW-0274">FAD</keyword>
<evidence type="ECO:0000313" key="9">
    <source>
        <dbReference type="EMBL" id="KAF2427517.1"/>
    </source>
</evidence>
<dbReference type="OrthoDB" id="9983560at2759"/>
<feature type="chain" id="PRO_5040406782" evidence="7">
    <location>
        <begin position="17"/>
        <end position="602"/>
    </location>
</feature>
<evidence type="ECO:0000256" key="1">
    <source>
        <dbReference type="ARBA" id="ARBA00001974"/>
    </source>
</evidence>
<dbReference type="PROSITE" id="PS51387">
    <property type="entry name" value="FAD_PCMH"/>
    <property type="match status" value="1"/>
</dbReference>
<dbReference type="Proteomes" id="UP000800235">
    <property type="component" value="Unassembled WGS sequence"/>
</dbReference>
<keyword evidence="7" id="KW-0732">Signal</keyword>
<feature type="domain" description="FAD-binding PCMH-type" evidence="8">
    <location>
        <begin position="59"/>
        <end position="261"/>
    </location>
</feature>
<dbReference type="InterPro" id="IPR012951">
    <property type="entry name" value="BBE"/>
</dbReference>
<comment type="caution">
    <text evidence="9">The sequence shown here is derived from an EMBL/GenBank/DDBJ whole genome shotgun (WGS) entry which is preliminary data.</text>
</comment>
<feature type="compositionally biased region" description="Low complexity" evidence="6">
    <location>
        <begin position="593"/>
        <end position="602"/>
    </location>
</feature>
<keyword evidence="5" id="KW-0560">Oxidoreductase</keyword>
<accession>A0A9P4NMA2</accession>
<dbReference type="InterPro" id="IPR016166">
    <property type="entry name" value="FAD-bd_PCMH"/>
</dbReference>
<dbReference type="GO" id="GO:0071949">
    <property type="term" value="F:FAD binding"/>
    <property type="evidence" value="ECO:0007669"/>
    <property type="project" value="InterPro"/>
</dbReference>
<dbReference type="InterPro" id="IPR050416">
    <property type="entry name" value="FAD-linked_Oxidoreductase"/>
</dbReference>
<feature type="signal peptide" evidence="7">
    <location>
        <begin position="1"/>
        <end position="16"/>
    </location>
</feature>
<keyword evidence="3" id="KW-0285">Flavoprotein</keyword>
<reference evidence="9" key="1">
    <citation type="journal article" date="2020" name="Stud. Mycol.">
        <title>101 Dothideomycetes genomes: a test case for predicting lifestyles and emergence of pathogens.</title>
        <authorList>
            <person name="Haridas S."/>
            <person name="Albert R."/>
            <person name="Binder M."/>
            <person name="Bloem J."/>
            <person name="Labutti K."/>
            <person name="Salamov A."/>
            <person name="Andreopoulos B."/>
            <person name="Baker S."/>
            <person name="Barry K."/>
            <person name="Bills G."/>
            <person name="Bluhm B."/>
            <person name="Cannon C."/>
            <person name="Castanera R."/>
            <person name="Culley D."/>
            <person name="Daum C."/>
            <person name="Ezra D."/>
            <person name="Gonzalez J."/>
            <person name="Henrissat B."/>
            <person name="Kuo A."/>
            <person name="Liang C."/>
            <person name="Lipzen A."/>
            <person name="Lutzoni F."/>
            <person name="Magnuson J."/>
            <person name="Mondo S."/>
            <person name="Nolan M."/>
            <person name="Ohm R."/>
            <person name="Pangilinan J."/>
            <person name="Park H.-J."/>
            <person name="Ramirez L."/>
            <person name="Alfaro M."/>
            <person name="Sun H."/>
            <person name="Tritt A."/>
            <person name="Yoshinaga Y."/>
            <person name="Zwiers L.-H."/>
            <person name="Turgeon B."/>
            <person name="Goodwin S."/>
            <person name="Spatafora J."/>
            <person name="Crous P."/>
            <person name="Grigoriev I."/>
        </authorList>
    </citation>
    <scope>NUCLEOTIDE SEQUENCE</scope>
    <source>
        <strain evidence="9">CBS 130266</strain>
    </source>
</reference>
<proteinExistence type="inferred from homology"/>
<dbReference type="InterPro" id="IPR006094">
    <property type="entry name" value="Oxid_FAD_bind_N"/>
</dbReference>
<dbReference type="SUPFAM" id="SSF56176">
    <property type="entry name" value="FAD-binding/transporter-associated domain-like"/>
    <property type="match status" value="1"/>
</dbReference>
<gene>
    <name evidence="9" type="ORF">EJ08DRAFT_720924</name>
</gene>
<dbReference type="GO" id="GO:0016491">
    <property type="term" value="F:oxidoreductase activity"/>
    <property type="evidence" value="ECO:0007669"/>
    <property type="project" value="UniProtKB-KW"/>
</dbReference>
<evidence type="ECO:0000256" key="7">
    <source>
        <dbReference type="SAM" id="SignalP"/>
    </source>
</evidence>
<comment type="cofactor">
    <cofactor evidence="1">
        <name>FAD</name>
        <dbReference type="ChEBI" id="CHEBI:57692"/>
    </cofactor>
</comment>
<dbReference type="AlphaFoldDB" id="A0A9P4NMA2"/>
<dbReference type="EMBL" id="MU007059">
    <property type="protein sequence ID" value="KAF2427517.1"/>
    <property type="molecule type" value="Genomic_DNA"/>
</dbReference>
<evidence type="ECO:0000256" key="6">
    <source>
        <dbReference type="SAM" id="MobiDB-lite"/>
    </source>
</evidence>
<protein>
    <submittedName>
        <fullName evidence="9">FAD-binding domain-containing protein</fullName>
    </submittedName>
</protein>
<evidence type="ECO:0000313" key="10">
    <source>
        <dbReference type="Proteomes" id="UP000800235"/>
    </source>
</evidence>
<dbReference type="Gene3D" id="3.30.465.10">
    <property type="match status" value="2"/>
</dbReference>
<evidence type="ECO:0000259" key="8">
    <source>
        <dbReference type="PROSITE" id="PS51387"/>
    </source>
</evidence>
<dbReference type="PANTHER" id="PTHR42973:SF39">
    <property type="entry name" value="FAD-BINDING PCMH-TYPE DOMAIN-CONTAINING PROTEIN"/>
    <property type="match status" value="1"/>
</dbReference>
<name>A0A9P4NMA2_9PEZI</name>
<dbReference type="PROSITE" id="PS51257">
    <property type="entry name" value="PROKAR_LIPOPROTEIN"/>
    <property type="match status" value="1"/>
</dbReference>
<dbReference type="InterPro" id="IPR016169">
    <property type="entry name" value="FAD-bd_PCMH_sub2"/>
</dbReference>
<dbReference type="Pfam" id="PF01565">
    <property type="entry name" value="FAD_binding_4"/>
    <property type="match status" value="1"/>
</dbReference>
<organism evidence="9 10">
    <name type="scientific">Tothia fuscella</name>
    <dbReference type="NCBI Taxonomy" id="1048955"/>
    <lineage>
        <taxon>Eukaryota</taxon>
        <taxon>Fungi</taxon>
        <taxon>Dikarya</taxon>
        <taxon>Ascomycota</taxon>
        <taxon>Pezizomycotina</taxon>
        <taxon>Dothideomycetes</taxon>
        <taxon>Pleosporomycetidae</taxon>
        <taxon>Venturiales</taxon>
        <taxon>Cylindrosympodiaceae</taxon>
        <taxon>Tothia</taxon>
    </lineage>
</organism>